<dbReference type="Gene3D" id="1.10.357.10">
    <property type="entry name" value="Tetracycline Repressor, domain 2"/>
    <property type="match status" value="1"/>
</dbReference>
<sequence length="204" mass="21960">MTSARASIGNTRNPETHAAILDAAEALLAEHGYAGVSMEAVARRAGAGKPTLYRWWPSKAALLMEVYERQKSLALAELEPGACAQDDLTEFVTSMIRFWRETPAGQAFRSIVAEAQAEPAALRLLRDEMLARGRANAAAIIHRAAETGEIAPHPDAEAMMDMIFGAAWYRLLTHRLRGTAEEMPRIVAAAFAAARPGGPLALPG</sequence>
<dbReference type="FunFam" id="1.10.10.60:FF:000141">
    <property type="entry name" value="TetR family transcriptional regulator"/>
    <property type="match status" value="1"/>
</dbReference>
<dbReference type="RefSeq" id="WP_127788460.1">
    <property type="nucleotide sequence ID" value="NZ_SACL01000005.1"/>
</dbReference>
<dbReference type="SUPFAM" id="SSF48498">
    <property type="entry name" value="Tetracyclin repressor-like, C-terminal domain"/>
    <property type="match status" value="1"/>
</dbReference>
<dbReference type="InterPro" id="IPR009057">
    <property type="entry name" value="Homeodomain-like_sf"/>
</dbReference>
<dbReference type="OrthoDB" id="9803547at2"/>
<evidence type="ECO:0000256" key="3">
    <source>
        <dbReference type="ARBA" id="ARBA00023163"/>
    </source>
</evidence>
<gene>
    <name evidence="6" type="ORF">EOD42_15475</name>
</gene>
<dbReference type="InterPro" id="IPR036271">
    <property type="entry name" value="Tet_transcr_reg_TetR-rel_C_sf"/>
</dbReference>
<dbReference type="InterPro" id="IPR050109">
    <property type="entry name" value="HTH-type_TetR-like_transc_reg"/>
</dbReference>
<dbReference type="GO" id="GO:0000976">
    <property type="term" value="F:transcription cis-regulatory region binding"/>
    <property type="evidence" value="ECO:0007669"/>
    <property type="project" value="TreeGrafter"/>
</dbReference>
<dbReference type="Proteomes" id="UP000282957">
    <property type="component" value="Unassembled WGS sequence"/>
</dbReference>
<evidence type="ECO:0000313" key="6">
    <source>
        <dbReference type="EMBL" id="RVT95602.1"/>
    </source>
</evidence>
<evidence type="ECO:0000259" key="5">
    <source>
        <dbReference type="PROSITE" id="PS50977"/>
    </source>
</evidence>
<keyword evidence="1" id="KW-0805">Transcription regulation</keyword>
<name>A0A437MD81_9PROT</name>
<accession>A0A437MD81</accession>
<comment type="caution">
    <text evidence="6">The sequence shown here is derived from an EMBL/GenBank/DDBJ whole genome shotgun (WGS) entry which is preliminary data.</text>
</comment>
<proteinExistence type="predicted"/>
<dbReference type="PRINTS" id="PR00455">
    <property type="entry name" value="HTHTETR"/>
</dbReference>
<feature type="DNA-binding region" description="H-T-H motif" evidence="4">
    <location>
        <begin position="37"/>
        <end position="56"/>
    </location>
</feature>
<evidence type="ECO:0000256" key="1">
    <source>
        <dbReference type="ARBA" id="ARBA00023015"/>
    </source>
</evidence>
<evidence type="ECO:0000256" key="4">
    <source>
        <dbReference type="PROSITE-ProRule" id="PRU00335"/>
    </source>
</evidence>
<keyword evidence="2 4" id="KW-0238">DNA-binding</keyword>
<dbReference type="PANTHER" id="PTHR30055:SF148">
    <property type="entry name" value="TETR-FAMILY TRANSCRIPTIONAL REGULATOR"/>
    <property type="match status" value="1"/>
</dbReference>
<keyword evidence="7" id="KW-1185">Reference proteome</keyword>
<feature type="domain" description="HTH tetR-type" evidence="5">
    <location>
        <begin position="14"/>
        <end position="74"/>
    </location>
</feature>
<dbReference type="PROSITE" id="PS50977">
    <property type="entry name" value="HTH_TETR_2"/>
    <property type="match status" value="1"/>
</dbReference>
<dbReference type="AlphaFoldDB" id="A0A437MD81"/>
<dbReference type="PANTHER" id="PTHR30055">
    <property type="entry name" value="HTH-TYPE TRANSCRIPTIONAL REGULATOR RUTR"/>
    <property type="match status" value="1"/>
</dbReference>
<dbReference type="SUPFAM" id="SSF46689">
    <property type="entry name" value="Homeodomain-like"/>
    <property type="match status" value="1"/>
</dbReference>
<organism evidence="6 7">
    <name type="scientific">Rhodovarius crocodyli</name>
    <dbReference type="NCBI Taxonomy" id="1979269"/>
    <lineage>
        <taxon>Bacteria</taxon>
        <taxon>Pseudomonadati</taxon>
        <taxon>Pseudomonadota</taxon>
        <taxon>Alphaproteobacteria</taxon>
        <taxon>Acetobacterales</taxon>
        <taxon>Roseomonadaceae</taxon>
        <taxon>Rhodovarius</taxon>
    </lineage>
</organism>
<dbReference type="InterPro" id="IPR001647">
    <property type="entry name" value="HTH_TetR"/>
</dbReference>
<keyword evidence="3" id="KW-0804">Transcription</keyword>
<dbReference type="Pfam" id="PF00440">
    <property type="entry name" value="TetR_N"/>
    <property type="match status" value="1"/>
</dbReference>
<evidence type="ECO:0000313" key="7">
    <source>
        <dbReference type="Proteomes" id="UP000282957"/>
    </source>
</evidence>
<reference evidence="6 7" key="1">
    <citation type="submission" date="2019-01" db="EMBL/GenBank/DDBJ databases">
        <authorList>
            <person name="Chen W.-M."/>
        </authorList>
    </citation>
    <scope>NUCLEOTIDE SEQUENCE [LARGE SCALE GENOMIC DNA]</scope>
    <source>
        <strain evidence="6 7">CCP-6</strain>
    </source>
</reference>
<dbReference type="Pfam" id="PF16859">
    <property type="entry name" value="TetR_C_11"/>
    <property type="match status" value="1"/>
</dbReference>
<dbReference type="Gene3D" id="1.10.10.60">
    <property type="entry name" value="Homeodomain-like"/>
    <property type="match status" value="1"/>
</dbReference>
<protein>
    <submittedName>
        <fullName evidence="6">TetR/AcrR family transcriptional regulator</fullName>
    </submittedName>
</protein>
<dbReference type="InterPro" id="IPR011075">
    <property type="entry name" value="TetR_C"/>
</dbReference>
<dbReference type="EMBL" id="SACL01000005">
    <property type="protein sequence ID" value="RVT95602.1"/>
    <property type="molecule type" value="Genomic_DNA"/>
</dbReference>
<dbReference type="GO" id="GO:0003700">
    <property type="term" value="F:DNA-binding transcription factor activity"/>
    <property type="evidence" value="ECO:0007669"/>
    <property type="project" value="TreeGrafter"/>
</dbReference>
<evidence type="ECO:0000256" key="2">
    <source>
        <dbReference type="ARBA" id="ARBA00023125"/>
    </source>
</evidence>